<evidence type="ECO:0000313" key="2">
    <source>
        <dbReference type="Proteomes" id="UP000229011"/>
    </source>
</evidence>
<dbReference type="EMBL" id="PEQY01000001">
    <property type="protein sequence ID" value="PIM81029.1"/>
    <property type="molecule type" value="Genomic_DNA"/>
</dbReference>
<gene>
    <name evidence="1" type="ORF">CTM71_01110</name>
</gene>
<proteinExistence type="predicted"/>
<organism evidence="1 2">
    <name type="scientific">Fusobacterium pseudoperiodonticum</name>
    <dbReference type="NCBI Taxonomy" id="2663009"/>
    <lineage>
        <taxon>Bacteria</taxon>
        <taxon>Fusobacteriati</taxon>
        <taxon>Fusobacteriota</taxon>
        <taxon>Fusobacteriia</taxon>
        <taxon>Fusobacteriales</taxon>
        <taxon>Fusobacteriaceae</taxon>
        <taxon>Fusobacterium</taxon>
    </lineage>
</organism>
<dbReference type="Proteomes" id="UP000229011">
    <property type="component" value="Unassembled WGS sequence"/>
</dbReference>
<comment type="caution">
    <text evidence="1">The sequence shown here is derived from an EMBL/GenBank/DDBJ whole genome shotgun (WGS) entry which is preliminary data.</text>
</comment>
<reference evidence="1 2" key="1">
    <citation type="submission" date="2017-11" db="EMBL/GenBank/DDBJ databases">
        <title>Genome sequencing of Fusobacterium periodonticum KCOM 1259.</title>
        <authorList>
            <person name="Kook J.-K."/>
            <person name="Park S.-N."/>
            <person name="Lim Y.K."/>
        </authorList>
    </citation>
    <scope>NUCLEOTIDE SEQUENCE [LARGE SCALE GENOMIC DNA]</scope>
    <source>
        <strain evidence="1 2">KCOM 1259</strain>
    </source>
</reference>
<protein>
    <submittedName>
        <fullName evidence="1">Uncharacterized protein</fullName>
    </submittedName>
</protein>
<evidence type="ECO:0000313" key="1">
    <source>
        <dbReference type="EMBL" id="PIM81029.1"/>
    </source>
</evidence>
<accession>A0A2G9ELN7</accession>
<name>A0A2G9ELN7_9FUSO</name>
<sequence length="82" mass="9228">MKNIMTFQTSAGNYVLYEKGIGNLKQKLGIPQNSTIVSVIPMQSMGYLEHITYDETDDSVFVGFLIYSTIQDRVASVLVKYI</sequence>
<dbReference type="AlphaFoldDB" id="A0A2G9ELN7"/>